<protein>
    <submittedName>
        <fullName evidence="9">Type II secretion system F domain protein</fullName>
    </submittedName>
</protein>
<dbReference type="Gene3D" id="1.20.81.30">
    <property type="entry name" value="Type II secretion system (T2SS), domain F"/>
    <property type="match status" value="2"/>
</dbReference>
<dbReference type="HOGENOM" id="CLU_876994_0_0_12"/>
<keyword evidence="3" id="KW-1003">Cell membrane</keyword>
<evidence type="ECO:0000256" key="4">
    <source>
        <dbReference type="ARBA" id="ARBA00022692"/>
    </source>
</evidence>
<dbReference type="Pfam" id="PF00482">
    <property type="entry name" value="T2SSF"/>
    <property type="match status" value="2"/>
</dbReference>
<reference evidence="10" key="1">
    <citation type="submission" date="2011-04" db="EMBL/GenBank/DDBJ databases">
        <title>The complete genome of Treponema brennaborense DSM 12168.</title>
        <authorList>
            <person name="Lucas S."/>
            <person name="Han J."/>
            <person name="Lapidus A."/>
            <person name="Bruce D."/>
            <person name="Goodwin L."/>
            <person name="Pitluck S."/>
            <person name="Peters L."/>
            <person name="Kyrpides N."/>
            <person name="Mavromatis K."/>
            <person name="Ivanova N."/>
            <person name="Mikhailova N."/>
            <person name="Pagani I."/>
            <person name="Teshima H."/>
            <person name="Detter J.C."/>
            <person name="Tapia R."/>
            <person name="Han C."/>
            <person name="Land M."/>
            <person name="Hauser L."/>
            <person name="Markowitz V."/>
            <person name="Cheng J.-F."/>
            <person name="Hugenholtz P."/>
            <person name="Woyke T."/>
            <person name="Wu D."/>
            <person name="Gronow S."/>
            <person name="Wellnitz S."/>
            <person name="Brambilla E."/>
            <person name="Klenk H.-P."/>
            <person name="Eisen J.A."/>
        </authorList>
    </citation>
    <scope>NUCLEOTIDE SEQUENCE [LARGE SCALE GENOMIC DNA]</scope>
    <source>
        <strain evidence="10">DSM 12168 / CIP 105900 / DD5/3</strain>
    </source>
</reference>
<evidence type="ECO:0000256" key="6">
    <source>
        <dbReference type="ARBA" id="ARBA00023136"/>
    </source>
</evidence>
<dbReference type="EMBL" id="CP002696">
    <property type="protein sequence ID" value="AEE16744.1"/>
    <property type="molecule type" value="Genomic_DNA"/>
</dbReference>
<dbReference type="PANTHER" id="PTHR30012">
    <property type="entry name" value="GENERAL SECRETION PATHWAY PROTEIN"/>
    <property type="match status" value="1"/>
</dbReference>
<keyword evidence="5 7" id="KW-1133">Transmembrane helix</keyword>
<dbReference type="KEGG" id="tbe:Trebr_1317"/>
<keyword evidence="6 7" id="KW-0472">Membrane</keyword>
<dbReference type="STRING" id="906968.Trebr_1317"/>
<gene>
    <name evidence="9" type="ordered locus">Trebr_1317</name>
</gene>
<organism evidence="9 10">
    <name type="scientific">Treponema brennaborense (strain DSM 12168 / CIP 105900 / DD5/3)</name>
    <dbReference type="NCBI Taxonomy" id="906968"/>
    <lineage>
        <taxon>Bacteria</taxon>
        <taxon>Pseudomonadati</taxon>
        <taxon>Spirochaetota</taxon>
        <taxon>Spirochaetia</taxon>
        <taxon>Spirochaetales</taxon>
        <taxon>Treponemataceae</taxon>
        <taxon>Treponema</taxon>
    </lineage>
</organism>
<feature type="transmembrane region" description="Helical" evidence="7">
    <location>
        <begin position="158"/>
        <end position="177"/>
    </location>
</feature>
<dbReference type="InterPro" id="IPR003004">
    <property type="entry name" value="GspF/PilC"/>
</dbReference>
<dbReference type="AlphaFoldDB" id="F4LM65"/>
<evidence type="ECO:0000256" key="1">
    <source>
        <dbReference type="ARBA" id="ARBA00004651"/>
    </source>
</evidence>
<dbReference type="PANTHER" id="PTHR30012:SF0">
    <property type="entry name" value="TYPE II SECRETION SYSTEM PROTEIN F-RELATED"/>
    <property type="match status" value="1"/>
</dbReference>
<sequence length="317" mass="35366">MRTNTSILLFLDILISLLESGLELPAALAVVNTQKRTAFYADGIIREMKQGKPFSQSFAAVCSGPLKRNRFTTVYVPLIRAGELTGTVLPVLVFIRDEIQQDTDERKNTLTVLLYPAAIMLCALIGTVFLLTAGIPYLEKSFRVLPETAVYMKDGIRLSLWFLLGAGSLCLFLYYYLEKKEYVPYRIFYVLHFLCGSGITLEKALRHCLGMIREKKGRKALLNVIDGLANGTPLVKACEADTFFDAEILVWLTAAGAGGNSIEAFGKITAWYKKRRTQRHTVLLRFTEPAIIVIAGIYLLILIEHSVLPLLTEFGGM</sequence>
<dbReference type="InterPro" id="IPR042094">
    <property type="entry name" value="T2SS_GspF_sf"/>
</dbReference>
<evidence type="ECO:0000256" key="5">
    <source>
        <dbReference type="ARBA" id="ARBA00022989"/>
    </source>
</evidence>
<evidence type="ECO:0000259" key="8">
    <source>
        <dbReference type="Pfam" id="PF00482"/>
    </source>
</evidence>
<dbReference type="GO" id="GO:0005886">
    <property type="term" value="C:plasma membrane"/>
    <property type="evidence" value="ECO:0007669"/>
    <property type="project" value="UniProtKB-SubCell"/>
</dbReference>
<evidence type="ECO:0000313" key="10">
    <source>
        <dbReference type="Proteomes" id="UP000006546"/>
    </source>
</evidence>
<dbReference type="InterPro" id="IPR018076">
    <property type="entry name" value="T2SS_GspF_dom"/>
</dbReference>
<evidence type="ECO:0000256" key="3">
    <source>
        <dbReference type="ARBA" id="ARBA00022475"/>
    </source>
</evidence>
<feature type="domain" description="Type II secretion system protein GspF" evidence="8">
    <location>
        <begin position="10"/>
        <end position="136"/>
    </location>
</feature>
<proteinExistence type="inferred from homology"/>
<comment type="similarity">
    <text evidence="2">Belongs to the GSP F family.</text>
</comment>
<evidence type="ECO:0000256" key="2">
    <source>
        <dbReference type="ARBA" id="ARBA00005745"/>
    </source>
</evidence>
<accession>F4LM65</accession>
<dbReference type="Proteomes" id="UP000006546">
    <property type="component" value="Chromosome"/>
</dbReference>
<feature type="transmembrane region" description="Helical" evidence="7">
    <location>
        <begin position="113"/>
        <end position="138"/>
    </location>
</feature>
<dbReference type="RefSeq" id="WP_013758451.1">
    <property type="nucleotide sequence ID" value="NC_015500.1"/>
</dbReference>
<feature type="transmembrane region" description="Helical" evidence="7">
    <location>
        <begin position="282"/>
        <end position="303"/>
    </location>
</feature>
<dbReference type="eggNOG" id="COG1459">
    <property type="taxonomic scope" value="Bacteria"/>
</dbReference>
<keyword evidence="4 7" id="KW-0812">Transmembrane</keyword>
<keyword evidence="10" id="KW-1185">Reference proteome</keyword>
<name>F4LM65_TREBD</name>
<evidence type="ECO:0000313" key="9">
    <source>
        <dbReference type="EMBL" id="AEE16744.1"/>
    </source>
</evidence>
<comment type="subcellular location">
    <subcellularLocation>
        <location evidence="1">Cell membrane</location>
        <topology evidence="1">Multi-pass membrane protein</topology>
    </subcellularLocation>
</comment>
<evidence type="ECO:0000256" key="7">
    <source>
        <dbReference type="SAM" id="Phobius"/>
    </source>
</evidence>
<feature type="domain" description="Type II secretion system protein GspF" evidence="8">
    <location>
        <begin position="194"/>
        <end position="303"/>
    </location>
</feature>